<keyword evidence="8 12" id="KW-0862">Zinc</keyword>
<evidence type="ECO:0000256" key="1">
    <source>
        <dbReference type="ARBA" id="ARBA00004651"/>
    </source>
</evidence>
<keyword evidence="5 12" id="KW-0812">Transmembrane</keyword>
<keyword evidence="6 12" id="KW-0479">Metal-binding</keyword>
<comment type="subcellular location">
    <subcellularLocation>
        <location evidence="1 12">Cell membrane</location>
        <topology evidence="1 12">Multi-pass membrane protein</topology>
    </subcellularLocation>
</comment>
<dbReference type="Proteomes" id="UP001250214">
    <property type="component" value="Unassembled WGS sequence"/>
</dbReference>
<dbReference type="Pfam" id="PF01435">
    <property type="entry name" value="Peptidase_M48"/>
    <property type="match status" value="1"/>
</dbReference>
<evidence type="ECO:0000256" key="3">
    <source>
        <dbReference type="ARBA" id="ARBA00022475"/>
    </source>
</evidence>
<keyword evidence="15" id="KW-1185">Reference proteome</keyword>
<dbReference type="EC" id="3.4.24.-" evidence="12"/>
<dbReference type="Gene3D" id="3.30.2010.10">
    <property type="entry name" value="Metalloproteases ('zincins'), catalytic domain"/>
    <property type="match status" value="1"/>
</dbReference>
<evidence type="ECO:0000256" key="8">
    <source>
        <dbReference type="ARBA" id="ARBA00022833"/>
    </source>
</evidence>
<feature type="binding site" evidence="12">
    <location>
        <position position="135"/>
    </location>
    <ligand>
        <name>Zn(2+)</name>
        <dbReference type="ChEBI" id="CHEBI:29105"/>
        <note>catalytic</note>
    </ligand>
</feature>
<dbReference type="InterPro" id="IPR050083">
    <property type="entry name" value="HtpX_protease"/>
</dbReference>
<dbReference type="GO" id="GO:0008237">
    <property type="term" value="F:metallopeptidase activity"/>
    <property type="evidence" value="ECO:0007669"/>
    <property type="project" value="UniProtKB-KW"/>
</dbReference>
<dbReference type="InterPro" id="IPR001915">
    <property type="entry name" value="Peptidase_M48"/>
</dbReference>
<keyword evidence="11 12" id="KW-0472">Membrane</keyword>
<feature type="active site" evidence="12">
    <location>
        <position position="136"/>
    </location>
</feature>
<evidence type="ECO:0000256" key="12">
    <source>
        <dbReference type="HAMAP-Rule" id="MF_00188"/>
    </source>
</evidence>
<evidence type="ECO:0000313" key="14">
    <source>
        <dbReference type="EMBL" id="MDS1271765.1"/>
    </source>
</evidence>
<feature type="domain" description="Peptidase M48" evidence="13">
    <location>
        <begin position="71"/>
        <end position="283"/>
    </location>
</feature>
<name>A0ABU2H8Y1_9ACTN</name>
<dbReference type="PANTHER" id="PTHR43221:SF1">
    <property type="entry name" value="PROTEASE HTPX"/>
    <property type="match status" value="1"/>
</dbReference>
<evidence type="ECO:0000256" key="2">
    <source>
        <dbReference type="ARBA" id="ARBA00009779"/>
    </source>
</evidence>
<evidence type="ECO:0000313" key="15">
    <source>
        <dbReference type="Proteomes" id="UP001250214"/>
    </source>
</evidence>
<evidence type="ECO:0000259" key="13">
    <source>
        <dbReference type="Pfam" id="PF01435"/>
    </source>
</evidence>
<dbReference type="EMBL" id="JAVLVT010000008">
    <property type="protein sequence ID" value="MDS1271765.1"/>
    <property type="molecule type" value="Genomic_DNA"/>
</dbReference>
<feature type="binding site" evidence="12">
    <location>
        <position position="207"/>
    </location>
    <ligand>
        <name>Zn(2+)</name>
        <dbReference type="ChEBI" id="CHEBI:29105"/>
        <note>catalytic</note>
    </ligand>
</feature>
<evidence type="ECO:0000256" key="5">
    <source>
        <dbReference type="ARBA" id="ARBA00022692"/>
    </source>
</evidence>
<feature type="binding site" evidence="12">
    <location>
        <position position="139"/>
    </location>
    <ligand>
        <name>Zn(2+)</name>
        <dbReference type="ChEBI" id="CHEBI:29105"/>
        <note>catalytic</note>
    </ligand>
</feature>
<evidence type="ECO:0000256" key="4">
    <source>
        <dbReference type="ARBA" id="ARBA00022670"/>
    </source>
</evidence>
<keyword evidence="7 12" id="KW-0378">Hydrolase</keyword>
<evidence type="ECO:0000256" key="7">
    <source>
        <dbReference type="ARBA" id="ARBA00022801"/>
    </source>
</evidence>
<evidence type="ECO:0000256" key="11">
    <source>
        <dbReference type="ARBA" id="ARBA00023136"/>
    </source>
</evidence>
<evidence type="ECO:0000256" key="6">
    <source>
        <dbReference type="ARBA" id="ARBA00022723"/>
    </source>
</evidence>
<dbReference type="HAMAP" id="MF_00188">
    <property type="entry name" value="Pept_M48_protease_HtpX"/>
    <property type="match status" value="1"/>
</dbReference>
<comment type="caution">
    <text evidence="14">The sequence shown here is derived from an EMBL/GenBank/DDBJ whole genome shotgun (WGS) entry which is preliminary data.</text>
</comment>
<keyword evidence="9 12" id="KW-1133">Transmembrane helix</keyword>
<dbReference type="PANTHER" id="PTHR43221">
    <property type="entry name" value="PROTEASE HTPX"/>
    <property type="match status" value="1"/>
</dbReference>
<keyword evidence="10 12" id="KW-0482">Metalloprotease</keyword>
<comment type="cofactor">
    <cofactor evidence="12">
        <name>Zn(2+)</name>
        <dbReference type="ChEBI" id="CHEBI:29105"/>
    </cofactor>
    <text evidence="12">Binds 1 zinc ion per subunit.</text>
</comment>
<accession>A0ABU2H8Y1</accession>
<feature type="transmembrane region" description="Helical" evidence="12">
    <location>
        <begin position="146"/>
        <end position="168"/>
    </location>
</feature>
<dbReference type="RefSeq" id="WP_310913325.1">
    <property type="nucleotide sequence ID" value="NZ_JAVLVT010000008.1"/>
</dbReference>
<feature type="transmembrane region" description="Helical" evidence="12">
    <location>
        <begin position="180"/>
        <end position="202"/>
    </location>
</feature>
<reference evidence="15" key="1">
    <citation type="submission" date="2023-07" db="EMBL/GenBank/DDBJ databases">
        <title>Novel species in the genus Lipingzhangella isolated from Sambhar Salt Lake.</title>
        <authorList>
            <person name="Jiya N."/>
            <person name="Kajale S."/>
            <person name="Sharma A."/>
        </authorList>
    </citation>
    <scope>NUCLEOTIDE SEQUENCE [LARGE SCALE GENOMIC DNA]</scope>
    <source>
        <strain evidence="15">LS1_29</strain>
    </source>
</reference>
<feature type="transmembrane region" description="Helical" evidence="12">
    <location>
        <begin position="33"/>
        <end position="52"/>
    </location>
</feature>
<comment type="similarity">
    <text evidence="2 12">Belongs to the peptidase M48B family.</text>
</comment>
<dbReference type="InterPro" id="IPR022919">
    <property type="entry name" value="Pept_M48_protease_HtpX"/>
</dbReference>
<evidence type="ECO:0000256" key="9">
    <source>
        <dbReference type="ARBA" id="ARBA00022989"/>
    </source>
</evidence>
<evidence type="ECO:0000256" key="10">
    <source>
        <dbReference type="ARBA" id="ARBA00023049"/>
    </source>
</evidence>
<organism evidence="14 15">
    <name type="scientific">Lipingzhangella rawalii</name>
    <dbReference type="NCBI Taxonomy" id="2055835"/>
    <lineage>
        <taxon>Bacteria</taxon>
        <taxon>Bacillati</taxon>
        <taxon>Actinomycetota</taxon>
        <taxon>Actinomycetes</taxon>
        <taxon>Streptosporangiales</taxon>
        <taxon>Nocardiopsidaceae</taxon>
        <taxon>Lipingzhangella</taxon>
    </lineage>
</organism>
<keyword evidence="4 12" id="KW-0645">Protease</keyword>
<gene>
    <name evidence="12" type="primary">htpX</name>
    <name evidence="14" type="ORF">RIF23_15830</name>
</gene>
<sequence>MSHCRGGVVRLSVLLAVLAGAALLLGWVCAGAVGLLIGGLVAVALPVVGYVLSERMALRAVGARPISEIQYPELYRVVREVATEARAPVPRVYLSSLDTPNAFALGHSPRRAAVCVTAGLLRILDERELRGVLAHELSHVYQRDSLVLAITATLATMVTWLANLAWLLPLSDAEDEDVPAMLGALFFLVVGPLAALVVQLGVSRSREYRADAAAARITGDPLGLAQALRKIEVRTQTHPAPEERALLASGHLMIVAPFPRRGLRRLFASHPPVVERIRRLRRLADEVL</sequence>
<keyword evidence="3 12" id="KW-1003">Cell membrane</keyword>
<feature type="transmembrane region" description="Helical" evidence="12">
    <location>
        <begin position="7"/>
        <end position="27"/>
    </location>
</feature>
<protein>
    <recommendedName>
        <fullName evidence="12">Protease HtpX homolog</fullName>
        <ecNumber evidence="12">3.4.24.-</ecNumber>
    </recommendedName>
</protein>
<proteinExistence type="inferred from homology"/>